<dbReference type="GO" id="GO:0005737">
    <property type="term" value="C:cytoplasm"/>
    <property type="evidence" value="ECO:0007669"/>
    <property type="project" value="UniProtKB-SubCell"/>
</dbReference>
<feature type="signal peptide" evidence="8">
    <location>
        <begin position="1"/>
        <end position="23"/>
    </location>
</feature>
<feature type="region of interest" description="Disordered" evidence="7">
    <location>
        <begin position="25"/>
        <end position="61"/>
    </location>
</feature>
<organism evidence="9 10">
    <name type="scientific">Brunnivagina elsteri CCALA 953</name>
    <dbReference type="NCBI Taxonomy" id="987040"/>
    <lineage>
        <taxon>Bacteria</taxon>
        <taxon>Bacillati</taxon>
        <taxon>Cyanobacteriota</taxon>
        <taxon>Cyanophyceae</taxon>
        <taxon>Nostocales</taxon>
        <taxon>Calotrichaceae</taxon>
        <taxon>Brunnivagina</taxon>
    </lineage>
</organism>
<evidence type="ECO:0000256" key="6">
    <source>
        <dbReference type="PROSITE-ProRule" id="PRU00339"/>
    </source>
</evidence>
<feature type="chain" id="PRO_5012019628" evidence="8">
    <location>
        <begin position="24"/>
        <end position="404"/>
    </location>
</feature>
<name>A0A2A2TQ45_9CYAN</name>
<keyword evidence="4 6" id="KW-0802">TPR repeat</keyword>
<dbReference type="InterPro" id="IPR051476">
    <property type="entry name" value="Bac_ResReg_Asp_Phosphatase"/>
</dbReference>
<comment type="subcellular location">
    <subcellularLocation>
        <location evidence="1">Cytoplasm</location>
    </subcellularLocation>
</comment>
<comment type="similarity">
    <text evidence="5">Belongs to the Rap family.</text>
</comment>
<dbReference type="SUPFAM" id="SSF48452">
    <property type="entry name" value="TPR-like"/>
    <property type="match status" value="2"/>
</dbReference>
<accession>A0A2A2TQ45</accession>
<evidence type="ECO:0000313" key="10">
    <source>
        <dbReference type="Proteomes" id="UP000218238"/>
    </source>
</evidence>
<dbReference type="OrthoDB" id="419844at2"/>
<keyword evidence="8" id="KW-0732">Signal</keyword>
<dbReference type="InterPro" id="IPR011990">
    <property type="entry name" value="TPR-like_helical_dom_sf"/>
</dbReference>
<sequence length="404" mass="46485">MIRHFSIITTLSLSLIFSSSVLAQGKKQPTPDKFPPNPLEIRVSDPLLPRNPDKQPLTEQEKQQLEVALEQLNTDAIAKLESGDKLAAFDTWNREIRLRRYLGTIDEVQALSRVGEIAWRNNERPQVQFITQRLQSIQKPKKSLPVTDVAILQALGEGYQKVRSPKLAIEVYNQILATVRQQRNQTEEINTLQTIGTIHMSWFDYSQAAATYEELLGLASAKNVRIDELVYLKQLAYIYDQSKQHQQAINTRSKIAEIYTKENNLLELPELQIAIGSDYEILAKQNPSILENAFQNYQQAYITAWEQQQYARSGEALQKLIALYRSQEQIDEALQTSQILLQSEELAGNFYGVMKTYENIGQMHLQRKEYPQARSAFEQGLKFAQQLQYDESYFTQQIQQIPTN</sequence>
<dbReference type="Proteomes" id="UP000218238">
    <property type="component" value="Unassembled WGS sequence"/>
</dbReference>
<keyword evidence="2" id="KW-0963">Cytoplasm</keyword>
<keyword evidence="3" id="KW-0677">Repeat</keyword>
<feature type="repeat" description="TPR" evidence="6">
    <location>
        <begin position="354"/>
        <end position="387"/>
    </location>
</feature>
<dbReference type="Gene3D" id="1.25.40.10">
    <property type="entry name" value="Tetratricopeptide repeat domain"/>
    <property type="match status" value="2"/>
</dbReference>
<comment type="caution">
    <text evidence="9">The sequence shown here is derived from an EMBL/GenBank/DDBJ whole genome shotgun (WGS) entry which is preliminary data.</text>
</comment>
<dbReference type="PROSITE" id="PS50005">
    <property type="entry name" value="TPR"/>
    <property type="match status" value="1"/>
</dbReference>
<keyword evidence="10" id="KW-1185">Reference proteome</keyword>
<dbReference type="InterPro" id="IPR019734">
    <property type="entry name" value="TPR_rpt"/>
</dbReference>
<dbReference type="EMBL" id="NTFS01000006">
    <property type="protein sequence ID" value="PAX60570.1"/>
    <property type="molecule type" value="Genomic_DNA"/>
</dbReference>
<proteinExistence type="inferred from homology"/>
<dbReference type="PANTHER" id="PTHR46630">
    <property type="entry name" value="TETRATRICOPEPTIDE REPEAT PROTEIN 29"/>
    <property type="match status" value="1"/>
</dbReference>
<evidence type="ECO:0000256" key="3">
    <source>
        <dbReference type="ARBA" id="ARBA00022737"/>
    </source>
</evidence>
<evidence type="ECO:0000256" key="4">
    <source>
        <dbReference type="ARBA" id="ARBA00022803"/>
    </source>
</evidence>
<evidence type="ECO:0000256" key="1">
    <source>
        <dbReference type="ARBA" id="ARBA00004496"/>
    </source>
</evidence>
<evidence type="ECO:0000256" key="5">
    <source>
        <dbReference type="ARBA" id="ARBA00038253"/>
    </source>
</evidence>
<protein>
    <submittedName>
        <fullName evidence="9">Uncharacterized protein</fullName>
    </submittedName>
</protein>
<reference evidence="9 10" key="1">
    <citation type="submission" date="2017-08" db="EMBL/GenBank/DDBJ databases">
        <title>Draft genome sequence of filamentous cyanobacterium Calothrix elsteri CCALA 953.</title>
        <authorList>
            <person name="Gagunashvili A.N."/>
            <person name="Elster J."/>
            <person name="Andresson O.S."/>
        </authorList>
    </citation>
    <scope>NUCLEOTIDE SEQUENCE [LARGE SCALE GENOMIC DNA]</scope>
    <source>
        <strain evidence="9 10">CCALA 953</strain>
    </source>
</reference>
<evidence type="ECO:0000313" key="9">
    <source>
        <dbReference type="EMBL" id="PAX60570.1"/>
    </source>
</evidence>
<evidence type="ECO:0000256" key="8">
    <source>
        <dbReference type="SAM" id="SignalP"/>
    </source>
</evidence>
<dbReference type="AlphaFoldDB" id="A0A2A2TQ45"/>
<dbReference type="SMART" id="SM00028">
    <property type="entry name" value="TPR"/>
    <property type="match status" value="4"/>
</dbReference>
<dbReference type="PANTHER" id="PTHR46630:SF1">
    <property type="entry name" value="TETRATRICOPEPTIDE REPEAT PROTEIN 29"/>
    <property type="match status" value="1"/>
</dbReference>
<evidence type="ECO:0000256" key="7">
    <source>
        <dbReference type="SAM" id="MobiDB-lite"/>
    </source>
</evidence>
<gene>
    <name evidence="9" type="ORF">CK510_01150</name>
</gene>
<evidence type="ECO:0000256" key="2">
    <source>
        <dbReference type="ARBA" id="ARBA00022490"/>
    </source>
</evidence>